<sequence>MSFLSIITKLTILYILTKIVDSYSYAPALHSCAISACRINITFNQEFNQSACIRRSAHVCSFTLLTSTRANTISLTFRPGNLSPNEVVNADYQYSYKIVIDTEQDDVQYDITYSCYKGDICDIEYLTQLFRERLNIKYNAMWRLFDPYFMNSEIAHNLECSDAVDDTNITTTTTCNGGLCKAHMDYVQPSQSTATCVPDNVYRQVFYVQKWYANWTEKSVLYYCNQNYCNGHQSFNAIKDILNRYNFSITESWTAPPPTTIRTPSSAYTSIFIKKECYGVWVMALYIMYV</sequence>
<evidence type="ECO:0000313" key="2">
    <source>
        <dbReference type="EMBL" id="CAF1342041.1"/>
    </source>
</evidence>
<gene>
    <name evidence="2" type="ORF">GPM918_LOCUS30480</name>
    <name evidence="3" type="ORF">OVA965_LOCUS31940</name>
    <name evidence="5" type="ORF">SRO942_LOCUS31097</name>
    <name evidence="4" type="ORF">TMI583_LOCUS32786</name>
</gene>
<keyword evidence="1" id="KW-0732">Signal</keyword>
<feature type="signal peptide" evidence="1">
    <location>
        <begin position="1"/>
        <end position="22"/>
    </location>
</feature>
<keyword evidence="6" id="KW-1185">Reference proteome</keyword>
<accession>A0A815GMD6</accession>
<dbReference type="AlphaFoldDB" id="A0A815GMD6"/>
<comment type="caution">
    <text evidence="2">The sequence shown here is derived from an EMBL/GenBank/DDBJ whole genome shotgun (WGS) entry which is preliminary data.</text>
</comment>
<dbReference type="Proteomes" id="UP000677228">
    <property type="component" value="Unassembled WGS sequence"/>
</dbReference>
<dbReference type="EMBL" id="CAJOBC010059379">
    <property type="protein sequence ID" value="CAF4204033.1"/>
    <property type="molecule type" value="Genomic_DNA"/>
</dbReference>
<protein>
    <submittedName>
        <fullName evidence="2">Uncharacterized protein</fullName>
    </submittedName>
</protein>
<proteinExistence type="predicted"/>
<evidence type="ECO:0000256" key="1">
    <source>
        <dbReference type="SAM" id="SignalP"/>
    </source>
</evidence>
<dbReference type="EMBL" id="CAJNOQ010014460">
    <property type="protein sequence ID" value="CAF1342041.1"/>
    <property type="molecule type" value="Genomic_DNA"/>
</dbReference>
<dbReference type="Proteomes" id="UP000663829">
    <property type="component" value="Unassembled WGS sequence"/>
</dbReference>
<evidence type="ECO:0000313" key="4">
    <source>
        <dbReference type="EMBL" id="CAF4185851.1"/>
    </source>
</evidence>
<evidence type="ECO:0000313" key="3">
    <source>
        <dbReference type="EMBL" id="CAF1377142.1"/>
    </source>
</evidence>
<dbReference type="Proteomes" id="UP000681722">
    <property type="component" value="Unassembled WGS sequence"/>
</dbReference>
<organism evidence="2 6">
    <name type="scientific">Didymodactylos carnosus</name>
    <dbReference type="NCBI Taxonomy" id="1234261"/>
    <lineage>
        <taxon>Eukaryota</taxon>
        <taxon>Metazoa</taxon>
        <taxon>Spiralia</taxon>
        <taxon>Gnathifera</taxon>
        <taxon>Rotifera</taxon>
        <taxon>Eurotatoria</taxon>
        <taxon>Bdelloidea</taxon>
        <taxon>Philodinida</taxon>
        <taxon>Philodinidae</taxon>
        <taxon>Didymodactylos</taxon>
    </lineage>
</organism>
<name>A0A815GMD6_9BILA</name>
<evidence type="ECO:0000313" key="5">
    <source>
        <dbReference type="EMBL" id="CAF4204033.1"/>
    </source>
</evidence>
<feature type="chain" id="PRO_5036227586" evidence="1">
    <location>
        <begin position="23"/>
        <end position="290"/>
    </location>
</feature>
<dbReference type="Proteomes" id="UP000682733">
    <property type="component" value="Unassembled WGS sequence"/>
</dbReference>
<reference evidence="2" key="1">
    <citation type="submission" date="2021-02" db="EMBL/GenBank/DDBJ databases">
        <authorList>
            <person name="Nowell W R."/>
        </authorList>
    </citation>
    <scope>NUCLEOTIDE SEQUENCE</scope>
</reference>
<dbReference type="EMBL" id="CAJOBA010046154">
    <property type="protein sequence ID" value="CAF4185851.1"/>
    <property type="molecule type" value="Genomic_DNA"/>
</dbReference>
<evidence type="ECO:0000313" key="6">
    <source>
        <dbReference type="Proteomes" id="UP000663829"/>
    </source>
</evidence>
<dbReference type="EMBL" id="CAJNOK010024475">
    <property type="protein sequence ID" value="CAF1377142.1"/>
    <property type="molecule type" value="Genomic_DNA"/>
</dbReference>